<protein>
    <recommendedName>
        <fullName evidence="4">Flp/Fap pilin component</fullName>
    </recommendedName>
</protein>
<evidence type="ECO:0000256" key="1">
    <source>
        <dbReference type="SAM" id="Phobius"/>
    </source>
</evidence>
<dbReference type="KEGG" id="gax:Pan161_11860"/>
<name>A0A517V972_9PLAN</name>
<dbReference type="RefSeq" id="WP_145224874.1">
    <property type="nucleotide sequence ID" value="NZ_CP036343.1"/>
</dbReference>
<keyword evidence="1" id="KW-0472">Membrane</keyword>
<accession>A0A517V972</accession>
<keyword evidence="3" id="KW-1185">Reference proteome</keyword>
<dbReference type="EMBL" id="CP036343">
    <property type="protein sequence ID" value="QDT89556.1"/>
    <property type="molecule type" value="Genomic_DNA"/>
</dbReference>
<sequence>MSEDFLSGHMKGRPVFQKIKTQTRRWKQKVRGAVFVEYLLLLTIIGIGAIAGLTTLRSALINELMDLANAINAINS</sequence>
<reference evidence="2 3" key="1">
    <citation type="submission" date="2019-02" db="EMBL/GenBank/DDBJ databases">
        <title>Deep-cultivation of Planctomycetes and their phenomic and genomic characterization uncovers novel biology.</title>
        <authorList>
            <person name="Wiegand S."/>
            <person name="Jogler M."/>
            <person name="Boedeker C."/>
            <person name="Pinto D."/>
            <person name="Vollmers J."/>
            <person name="Rivas-Marin E."/>
            <person name="Kohn T."/>
            <person name="Peeters S.H."/>
            <person name="Heuer A."/>
            <person name="Rast P."/>
            <person name="Oberbeckmann S."/>
            <person name="Bunk B."/>
            <person name="Jeske O."/>
            <person name="Meyerdierks A."/>
            <person name="Storesund J.E."/>
            <person name="Kallscheuer N."/>
            <person name="Luecker S."/>
            <person name="Lage O.M."/>
            <person name="Pohl T."/>
            <person name="Merkel B.J."/>
            <person name="Hornburger P."/>
            <person name="Mueller R.-W."/>
            <person name="Bruemmer F."/>
            <person name="Labrenz M."/>
            <person name="Spormann A.M."/>
            <person name="Op den Camp H."/>
            <person name="Overmann J."/>
            <person name="Amann R."/>
            <person name="Jetten M.S.M."/>
            <person name="Mascher T."/>
            <person name="Medema M.H."/>
            <person name="Devos D.P."/>
            <person name="Kaster A.-K."/>
            <person name="Ovreas L."/>
            <person name="Rohde M."/>
            <person name="Galperin M.Y."/>
            <person name="Jogler C."/>
        </authorList>
    </citation>
    <scope>NUCLEOTIDE SEQUENCE [LARGE SCALE GENOMIC DNA]</scope>
    <source>
        <strain evidence="2 3">Pan161</strain>
    </source>
</reference>
<evidence type="ECO:0008006" key="4">
    <source>
        <dbReference type="Google" id="ProtNLM"/>
    </source>
</evidence>
<dbReference type="AlphaFoldDB" id="A0A517V972"/>
<keyword evidence="1" id="KW-1133">Transmembrane helix</keyword>
<keyword evidence="1" id="KW-0812">Transmembrane</keyword>
<evidence type="ECO:0000313" key="3">
    <source>
        <dbReference type="Proteomes" id="UP000316855"/>
    </source>
</evidence>
<gene>
    <name evidence="2" type="ORF">Pan161_11860</name>
</gene>
<feature type="transmembrane region" description="Helical" evidence="1">
    <location>
        <begin position="34"/>
        <end position="56"/>
    </location>
</feature>
<organism evidence="2 3">
    <name type="scientific">Gimesia algae</name>
    <dbReference type="NCBI Taxonomy" id="2527971"/>
    <lineage>
        <taxon>Bacteria</taxon>
        <taxon>Pseudomonadati</taxon>
        <taxon>Planctomycetota</taxon>
        <taxon>Planctomycetia</taxon>
        <taxon>Planctomycetales</taxon>
        <taxon>Planctomycetaceae</taxon>
        <taxon>Gimesia</taxon>
    </lineage>
</organism>
<evidence type="ECO:0000313" key="2">
    <source>
        <dbReference type="EMBL" id="QDT89556.1"/>
    </source>
</evidence>
<dbReference type="Proteomes" id="UP000316855">
    <property type="component" value="Chromosome"/>
</dbReference>
<proteinExistence type="predicted"/>